<evidence type="ECO:0000313" key="10">
    <source>
        <dbReference type="Proteomes" id="UP000494245"/>
    </source>
</evidence>
<evidence type="ECO:0000256" key="4">
    <source>
        <dbReference type="ARBA" id="ARBA00022692"/>
    </source>
</evidence>
<keyword evidence="6 7" id="KW-0472">Membrane</keyword>
<dbReference type="Proteomes" id="UP000494245">
    <property type="component" value="Unassembled WGS sequence"/>
</dbReference>
<feature type="domain" description="Guanylate cyclase" evidence="8">
    <location>
        <begin position="500"/>
        <end position="632"/>
    </location>
</feature>
<dbReference type="PROSITE" id="PS50125">
    <property type="entry name" value="GUANYLATE_CYCLASE_2"/>
    <property type="match status" value="1"/>
</dbReference>
<dbReference type="AlphaFoldDB" id="A0A6V8LSF3"/>
<evidence type="ECO:0000256" key="7">
    <source>
        <dbReference type="SAM" id="Phobius"/>
    </source>
</evidence>
<organism evidence="9 10">
    <name type="scientific">Fundidesulfovibrio magnetotacticus</name>
    <dbReference type="NCBI Taxonomy" id="2730080"/>
    <lineage>
        <taxon>Bacteria</taxon>
        <taxon>Pseudomonadati</taxon>
        <taxon>Thermodesulfobacteriota</taxon>
        <taxon>Desulfovibrionia</taxon>
        <taxon>Desulfovibrionales</taxon>
        <taxon>Desulfovibrionaceae</taxon>
        <taxon>Fundidesulfovibrio</taxon>
    </lineage>
</organism>
<evidence type="ECO:0000256" key="2">
    <source>
        <dbReference type="ARBA" id="ARBA00005381"/>
    </source>
</evidence>
<evidence type="ECO:0000259" key="8">
    <source>
        <dbReference type="PROSITE" id="PS50125"/>
    </source>
</evidence>
<dbReference type="InterPro" id="IPR029787">
    <property type="entry name" value="Nucleotide_cyclase"/>
</dbReference>
<name>A0A6V8LSF3_9BACT</name>
<sequence length="749" mass="82626">MGRGKKGKASLFRGKAGQRRWLALFLSGLAVTAAVTLLHWTQPDWLAFMDYKIYDVLLSRREPPKPSDRVAVVDLDEKSLSEAGQWPWPRYKIALLLGRLQEYGVLAVGMDIVFSEADQTSPKRIREELAALGLDVDFKGLPEALRDNDRLLADNLAQGPYVLGFFFVFEAKDHADRMGTCRLPPARVALRRAPGMGDAPPLISGALGAVCPLPELAASGGWAGFFNSFPDRDNIVRWAPMAISWKGQTYPSLSAATLMRAFGDRGAVLALAPDGYGGQDIALHLDLGPLGRRAVPLDRHGRLLVDYRGKARTYPYVSASDVMAGRADADLLRGRVVFVGTSARGLEDVRATPLDQSTPGVEVHATVADMVLSDSYLRRPVDAWYLELVLLAVFGLGITLQLVFTRSLWAGLLSLAAGAGLWAGSRWAMESLRIYLSPLSPLLALGGCFTLLTFLKFLLEEHQKRFIKSAFSQYLSSKVVDEIVENPDKLTLTGEEKEVTILFSDVRGFTTMSEKLSPTEVVELLHAYLTPMTRIITDSAGTLDKFIGDAIMAFWNAPLDVAEHPRRAVEAALEMFEELERLNTGFLAKYGFELHMGVGLNRGLVRVGNFGSQDLFDYTLIGDNVNLCSRLEGLTKYYHVDILASQAVREAAGEGFAWREADRVRVKGKHEPVTVFTVHRQADPAELADWHEALAAYRAGRFDEAKARFEALTGTTPAGLRDLYIDRCRALRDNPPPQGWDGVFEHTSK</sequence>
<keyword evidence="3" id="KW-1003">Cell membrane</keyword>
<evidence type="ECO:0000313" key="9">
    <source>
        <dbReference type="EMBL" id="GFK95403.1"/>
    </source>
</evidence>
<dbReference type="InterPro" id="IPR001054">
    <property type="entry name" value="A/G_cyclase"/>
</dbReference>
<evidence type="ECO:0000256" key="5">
    <source>
        <dbReference type="ARBA" id="ARBA00022989"/>
    </source>
</evidence>
<protein>
    <submittedName>
        <fullName evidence="9">Adenylate cyclase 1</fullName>
        <ecNumber evidence="9">4.6.1.1</ecNumber>
    </submittedName>
</protein>
<comment type="caution">
    <text evidence="9">The sequence shown here is derived from an EMBL/GenBank/DDBJ whole genome shotgun (WGS) entry which is preliminary data.</text>
</comment>
<dbReference type="PANTHER" id="PTHR43081:SF1">
    <property type="entry name" value="ADENYLATE CYCLASE, TERMINAL-DIFFERENTIATION SPECIFIC"/>
    <property type="match status" value="1"/>
</dbReference>
<evidence type="ECO:0000256" key="1">
    <source>
        <dbReference type="ARBA" id="ARBA00004196"/>
    </source>
</evidence>
<dbReference type="SUPFAM" id="SSF55073">
    <property type="entry name" value="Nucleotide cyclase"/>
    <property type="match status" value="1"/>
</dbReference>
<feature type="transmembrane region" description="Helical" evidence="7">
    <location>
        <begin position="441"/>
        <end position="459"/>
    </location>
</feature>
<reference evidence="9 10" key="1">
    <citation type="submission" date="2020-04" db="EMBL/GenBank/DDBJ databases">
        <authorList>
            <consortium name="Desulfovibrio sp. FSS-1 genome sequencing consortium"/>
            <person name="Shimoshige H."/>
            <person name="Kobayashi H."/>
            <person name="Maekawa T."/>
        </authorList>
    </citation>
    <scope>NUCLEOTIDE SEQUENCE [LARGE SCALE GENOMIC DNA]</scope>
    <source>
        <strain evidence="9 10">SIID29052-01</strain>
    </source>
</reference>
<dbReference type="Pfam" id="PF05226">
    <property type="entry name" value="CHASE2"/>
    <property type="match status" value="1"/>
</dbReference>
<dbReference type="EMBL" id="BLTE01000017">
    <property type="protein sequence ID" value="GFK95403.1"/>
    <property type="molecule type" value="Genomic_DNA"/>
</dbReference>
<proteinExistence type="inferred from homology"/>
<dbReference type="PANTHER" id="PTHR43081">
    <property type="entry name" value="ADENYLATE CYCLASE, TERMINAL-DIFFERENTIATION SPECIFIC-RELATED"/>
    <property type="match status" value="1"/>
</dbReference>
<dbReference type="FunFam" id="3.30.70.1230:FF:000016">
    <property type="entry name" value="Adenylate/guanylate cyclase domain-containing protein"/>
    <property type="match status" value="1"/>
</dbReference>
<keyword evidence="9" id="KW-0456">Lyase</keyword>
<feature type="transmembrane region" description="Helical" evidence="7">
    <location>
        <begin position="411"/>
        <end position="429"/>
    </location>
</feature>
<dbReference type="SMART" id="SM00044">
    <property type="entry name" value="CYCc"/>
    <property type="match status" value="1"/>
</dbReference>
<dbReference type="InterPro" id="IPR007890">
    <property type="entry name" value="CHASE2"/>
</dbReference>
<dbReference type="GO" id="GO:0004016">
    <property type="term" value="F:adenylate cyclase activity"/>
    <property type="evidence" value="ECO:0007669"/>
    <property type="project" value="UniProtKB-EC"/>
</dbReference>
<evidence type="ECO:0000256" key="3">
    <source>
        <dbReference type="ARBA" id="ARBA00022475"/>
    </source>
</evidence>
<keyword evidence="4 7" id="KW-0812">Transmembrane</keyword>
<evidence type="ECO:0000256" key="6">
    <source>
        <dbReference type="ARBA" id="ARBA00023136"/>
    </source>
</evidence>
<keyword evidence="5 7" id="KW-1133">Transmembrane helix</keyword>
<dbReference type="SMART" id="SM01080">
    <property type="entry name" value="CHASE2"/>
    <property type="match status" value="1"/>
</dbReference>
<feature type="transmembrane region" description="Helical" evidence="7">
    <location>
        <begin position="21"/>
        <end position="40"/>
    </location>
</feature>
<keyword evidence="10" id="KW-1185">Reference proteome</keyword>
<comment type="subcellular location">
    <subcellularLocation>
        <location evidence="1">Cell envelope</location>
    </subcellularLocation>
</comment>
<comment type="similarity">
    <text evidence="2">Belongs to the adenylyl cyclase class-3 family.</text>
</comment>
<dbReference type="EC" id="4.6.1.1" evidence="9"/>
<dbReference type="CDD" id="cd07302">
    <property type="entry name" value="CHD"/>
    <property type="match status" value="1"/>
</dbReference>
<accession>A0A6V8LSF3</accession>
<reference evidence="9 10" key="2">
    <citation type="submission" date="2020-05" db="EMBL/GenBank/DDBJ databases">
        <title>Draft genome sequence of Desulfovibrio sp. strainFSS-1.</title>
        <authorList>
            <person name="Shimoshige H."/>
            <person name="Kobayashi H."/>
            <person name="Maekawa T."/>
        </authorList>
    </citation>
    <scope>NUCLEOTIDE SEQUENCE [LARGE SCALE GENOMIC DNA]</scope>
    <source>
        <strain evidence="9 10">SIID29052-01</strain>
    </source>
</reference>
<feature type="transmembrane region" description="Helical" evidence="7">
    <location>
        <begin position="383"/>
        <end position="404"/>
    </location>
</feature>
<dbReference type="RefSeq" id="WP_173086387.1">
    <property type="nucleotide sequence ID" value="NZ_BLTE01000017.1"/>
</dbReference>
<dbReference type="GO" id="GO:0030313">
    <property type="term" value="C:cell envelope"/>
    <property type="evidence" value="ECO:0007669"/>
    <property type="project" value="UniProtKB-SubCell"/>
</dbReference>
<dbReference type="Pfam" id="PF00211">
    <property type="entry name" value="Guanylate_cyc"/>
    <property type="match status" value="1"/>
</dbReference>
<gene>
    <name evidence="9" type="primary">cyaA_3</name>
    <name evidence="9" type="ORF">NNJEOMEG_03266</name>
</gene>
<dbReference type="GO" id="GO:0006171">
    <property type="term" value="P:cAMP biosynthetic process"/>
    <property type="evidence" value="ECO:0007669"/>
    <property type="project" value="TreeGrafter"/>
</dbReference>
<dbReference type="GO" id="GO:0035556">
    <property type="term" value="P:intracellular signal transduction"/>
    <property type="evidence" value="ECO:0007669"/>
    <property type="project" value="InterPro"/>
</dbReference>
<dbReference type="InterPro" id="IPR050697">
    <property type="entry name" value="Adenylyl/Guanylyl_Cyclase_3/4"/>
</dbReference>
<dbReference type="Gene3D" id="3.30.70.1230">
    <property type="entry name" value="Nucleotide cyclase"/>
    <property type="match status" value="1"/>
</dbReference>